<dbReference type="RefSeq" id="WP_167669640.1">
    <property type="nucleotide sequence ID" value="NZ_FMAF01000050.1"/>
</dbReference>
<evidence type="ECO:0000313" key="1">
    <source>
        <dbReference type="EMBL" id="SCB52439.1"/>
    </source>
</evidence>
<gene>
    <name evidence="1" type="ORF">GA0061101_1501</name>
</gene>
<accession>A0A1C3XJQ8</accession>
<sequence>ESKLVTVCEEVLKLRLLAPAGYKRVEIKESNEPLNRADYQRYLAGDEYGPLIQGARMKDFDQGRVKPLMFEVLITYDAPNAYGTPIRGTSRCQYPTDNEDTSRADRLYVMVDGKTNADWLETQR</sequence>
<name>A0A1C3XJQ8_9HYPH</name>
<dbReference type="AlphaFoldDB" id="A0A1C3XJQ8"/>
<protein>
    <submittedName>
        <fullName evidence="1">Uncharacterized protein</fullName>
    </submittedName>
</protein>
<feature type="non-terminal residue" evidence="1">
    <location>
        <position position="1"/>
    </location>
</feature>
<organism evidence="1 2">
    <name type="scientific">Rhizobium lusitanum</name>
    <dbReference type="NCBI Taxonomy" id="293958"/>
    <lineage>
        <taxon>Bacteria</taxon>
        <taxon>Pseudomonadati</taxon>
        <taxon>Pseudomonadota</taxon>
        <taxon>Alphaproteobacteria</taxon>
        <taxon>Hyphomicrobiales</taxon>
        <taxon>Rhizobiaceae</taxon>
        <taxon>Rhizobium/Agrobacterium group</taxon>
        <taxon>Rhizobium</taxon>
    </lineage>
</organism>
<evidence type="ECO:0000313" key="2">
    <source>
        <dbReference type="Proteomes" id="UP000199205"/>
    </source>
</evidence>
<dbReference type="Proteomes" id="UP000199205">
    <property type="component" value="Unassembled WGS sequence"/>
</dbReference>
<reference evidence="1 2" key="1">
    <citation type="submission" date="2016-08" db="EMBL/GenBank/DDBJ databases">
        <authorList>
            <person name="Seilhamer J.J."/>
        </authorList>
    </citation>
    <scope>NUCLEOTIDE SEQUENCE [LARGE SCALE GENOMIC DNA]</scope>
    <source>
        <strain evidence="1 2">P1-7</strain>
    </source>
</reference>
<dbReference type="EMBL" id="FMAF01000050">
    <property type="protein sequence ID" value="SCB52439.1"/>
    <property type="molecule type" value="Genomic_DNA"/>
</dbReference>
<proteinExistence type="predicted"/>